<gene>
    <name evidence="3" type="ORF">PG996_014684</name>
</gene>
<feature type="region of interest" description="Disordered" evidence="2">
    <location>
        <begin position="532"/>
        <end position="555"/>
    </location>
</feature>
<evidence type="ECO:0000256" key="2">
    <source>
        <dbReference type="SAM" id="MobiDB-lite"/>
    </source>
</evidence>
<name>A0ABR1TIZ8_9PEZI</name>
<feature type="region of interest" description="Disordered" evidence="2">
    <location>
        <begin position="1"/>
        <end position="46"/>
    </location>
</feature>
<reference evidence="3 4" key="1">
    <citation type="submission" date="2023-01" db="EMBL/GenBank/DDBJ databases">
        <title>Analysis of 21 Apiospora genomes using comparative genomics revels a genus with tremendous synthesis potential of carbohydrate active enzymes and secondary metabolites.</title>
        <authorList>
            <person name="Sorensen T."/>
        </authorList>
    </citation>
    <scope>NUCLEOTIDE SEQUENCE [LARGE SCALE GENOMIC DNA]</scope>
    <source>
        <strain evidence="3 4">CBS 83171</strain>
    </source>
</reference>
<dbReference type="Pfam" id="PF11951">
    <property type="entry name" value="Fungal_trans_2"/>
    <property type="match status" value="1"/>
</dbReference>
<dbReference type="Proteomes" id="UP001446871">
    <property type="component" value="Unassembled WGS sequence"/>
</dbReference>
<comment type="caution">
    <text evidence="3">The sequence shown here is derived from an EMBL/GenBank/DDBJ whole genome shotgun (WGS) entry which is preliminary data.</text>
</comment>
<organism evidence="3 4">
    <name type="scientific">Apiospora saccharicola</name>
    <dbReference type="NCBI Taxonomy" id="335842"/>
    <lineage>
        <taxon>Eukaryota</taxon>
        <taxon>Fungi</taxon>
        <taxon>Dikarya</taxon>
        <taxon>Ascomycota</taxon>
        <taxon>Pezizomycotina</taxon>
        <taxon>Sordariomycetes</taxon>
        <taxon>Xylariomycetidae</taxon>
        <taxon>Amphisphaeriales</taxon>
        <taxon>Apiosporaceae</taxon>
        <taxon>Apiospora</taxon>
    </lineage>
</organism>
<feature type="compositionally biased region" description="Acidic residues" evidence="2">
    <location>
        <begin position="534"/>
        <end position="555"/>
    </location>
</feature>
<dbReference type="InterPro" id="IPR021858">
    <property type="entry name" value="Fun_TF"/>
</dbReference>
<protein>
    <submittedName>
        <fullName evidence="3">Endothiapepsin</fullName>
    </submittedName>
</protein>
<keyword evidence="1" id="KW-0539">Nucleus</keyword>
<accession>A0ABR1TIZ8</accession>
<dbReference type="EMBL" id="JAQQWM010000009">
    <property type="protein sequence ID" value="KAK8046620.1"/>
    <property type="molecule type" value="Genomic_DNA"/>
</dbReference>
<proteinExistence type="predicted"/>
<evidence type="ECO:0000313" key="3">
    <source>
        <dbReference type="EMBL" id="KAK8046620.1"/>
    </source>
</evidence>
<evidence type="ECO:0000313" key="4">
    <source>
        <dbReference type="Proteomes" id="UP001446871"/>
    </source>
</evidence>
<sequence>MQQVPPRRGRVPWLRRQEASEVAPPGRVTSRNRTRKTTTTAKAKKPEDSNVILQSKITVALKRAVQVAADLYAAPMIPVVHLRDDVSEAVQSACYCKSTAYMYLPLLRLTPTLGHYLHQTRPPKSERVELWCRFHAEKGLSLRGISEEVTLDKDLRGLDLAVYSIMCLMLIDATAMKAVAHRGGIKQLYERNVAMQPTLKYFMILGVLASSTSPPEDYLVTTPELDFLEKVYGKGDYPTVLCPPFLFLIVSQINRLRLQTTQPRELHDPDSPSAQALLSKILGFNPDEWARLYPDSYQELFLLARIYHAAVALYCISALRSLFPTGFLYNLLMLRAAQADCLFGLLREAIRSPKTQPCLMWILNVAGVEAATRSLSDRLFVEEALDELSRGLGTGYPLVARGAIHRLWDSGKTEWDDCYDRPASSAGAAPAQGFFHGLFQTQHRHEHTPPSGDGRSRPCWCGRYYAKWAYGHYTAPRFITCGQTLGVTGDSALQCQTPMKDIIIDNLVAVEECPNCTAFDEDAEEAFRQIDEDNRLEEEEEEEEEEEAAFDRDAEEAFQQLKEENRQRVAESLRQEGKPAD</sequence>
<keyword evidence="4" id="KW-1185">Reference proteome</keyword>
<evidence type="ECO:0000256" key="1">
    <source>
        <dbReference type="ARBA" id="ARBA00023242"/>
    </source>
</evidence>